<gene>
    <name evidence="2" type="ORF">TM448A02608_0008</name>
</gene>
<sequence>MIPFIIAEIGINANGSVELAKKLIDMAKACGADAVKFQKRTIDTVYTKEFLDSPRESPWGTAQRAQKEGLEFGFREYDEIDAYCKGVGIKWFASAWDLESQNFLRMFDLLYNKIASPMLTHFPLLKMVAAEGKPTFISTGMSTYEQIDAAVDIFIKANCFFTLMHTTSTYPCRDEDTNLLVIPQLRRRYKCPVGYSGHEVGILPSILAVALGAVAIERHISLDRSSYGSDQAASLERAGLERLVRDARMVAVNLGDGVKRVLDSERKAEKSLRYWI</sequence>
<dbReference type="Gene3D" id="3.20.20.70">
    <property type="entry name" value="Aldolase class I"/>
    <property type="match status" value="1"/>
</dbReference>
<dbReference type="EMBL" id="MT144329">
    <property type="protein sequence ID" value="QJA52307.1"/>
    <property type="molecule type" value="Genomic_DNA"/>
</dbReference>
<evidence type="ECO:0000259" key="1">
    <source>
        <dbReference type="Pfam" id="PF03102"/>
    </source>
</evidence>
<dbReference type="Pfam" id="PF03102">
    <property type="entry name" value="NeuB"/>
    <property type="match status" value="1"/>
</dbReference>
<dbReference type="SUPFAM" id="SSF51569">
    <property type="entry name" value="Aldolase"/>
    <property type="match status" value="1"/>
</dbReference>
<organism evidence="2">
    <name type="scientific">viral metagenome</name>
    <dbReference type="NCBI Taxonomy" id="1070528"/>
    <lineage>
        <taxon>unclassified sequences</taxon>
        <taxon>metagenomes</taxon>
        <taxon>organismal metagenomes</taxon>
    </lineage>
</organism>
<proteinExistence type="predicted"/>
<dbReference type="PANTHER" id="PTHR42966:SF3">
    <property type="entry name" value="BLR5971 PROTEIN"/>
    <property type="match status" value="1"/>
</dbReference>
<evidence type="ECO:0000313" key="2">
    <source>
        <dbReference type="EMBL" id="QJA52307.1"/>
    </source>
</evidence>
<dbReference type="GO" id="GO:0016051">
    <property type="term" value="P:carbohydrate biosynthetic process"/>
    <property type="evidence" value="ECO:0007669"/>
    <property type="project" value="InterPro"/>
</dbReference>
<dbReference type="PANTHER" id="PTHR42966">
    <property type="entry name" value="N-ACETYLNEURAMINATE SYNTHASE"/>
    <property type="match status" value="1"/>
</dbReference>
<dbReference type="InterPro" id="IPR013132">
    <property type="entry name" value="PseI/NeuA/B-like_N"/>
</dbReference>
<dbReference type="AlphaFoldDB" id="A0A6H1ZYB2"/>
<accession>A0A6H1ZYB2</accession>
<dbReference type="InterPro" id="IPR051690">
    <property type="entry name" value="PseI-like"/>
</dbReference>
<reference evidence="2" key="1">
    <citation type="submission" date="2020-03" db="EMBL/GenBank/DDBJ databases">
        <title>The deep terrestrial virosphere.</title>
        <authorList>
            <person name="Holmfeldt K."/>
            <person name="Nilsson E."/>
            <person name="Simone D."/>
            <person name="Lopez-Fernandez M."/>
            <person name="Wu X."/>
            <person name="de Brujin I."/>
            <person name="Lundin D."/>
            <person name="Andersson A."/>
            <person name="Bertilsson S."/>
            <person name="Dopson M."/>
        </authorList>
    </citation>
    <scope>NUCLEOTIDE SEQUENCE</scope>
    <source>
        <strain evidence="2">TM448A02608</strain>
    </source>
</reference>
<dbReference type="InterPro" id="IPR013785">
    <property type="entry name" value="Aldolase_TIM"/>
</dbReference>
<dbReference type="GO" id="GO:0047444">
    <property type="term" value="F:N-acylneuraminate-9-phosphate synthase activity"/>
    <property type="evidence" value="ECO:0007669"/>
    <property type="project" value="TreeGrafter"/>
</dbReference>
<protein>
    <submittedName>
        <fullName evidence="2">Putative N-acetylneuraminate synthase</fullName>
    </submittedName>
</protein>
<name>A0A6H1ZYB2_9ZZZZ</name>
<feature type="domain" description="PseI/NeuA/B-like" evidence="1">
    <location>
        <begin position="23"/>
        <end position="259"/>
    </location>
</feature>